<dbReference type="EMBL" id="CP097505">
    <property type="protein sequence ID" value="URD91612.1"/>
    <property type="molecule type" value="Genomic_DNA"/>
</dbReference>
<proteinExistence type="predicted"/>
<keyword evidence="1" id="KW-1133">Transmembrane helix</keyword>
<gene>
    <name evidence="2" type="ORF">MUK42_01523</name>
</gene>
<protein>
    <submittedName>
        <fullName evidence="2">Uncharacterized protein</fullName>
    </submittedName>
</protein>
<dbReference type="OrthoDB" id="10557079at2759"/>
<keyword evidence="3" id="KW-1185">Reference proteome</keyword>
<keyword evidence="1" id="KW-0472">Membrane</keyword>
<sequence length="167" mass="18900">MRIGDDPDAHARPPPALCGCEARERERERRAASRVKFSTAGAAPLAAEEVHISMSAPTICFSQPRLSSVFFRFTASRSFRVSSTPLARSNPLLYSFLFFFLSSNQILVTVLDLFVPALLFKNSHRCWRQFCSRRTRVAKSPIFFRMFIVAMQSGFVLDLKLFRATNG</sequence>
<feature type="transmembrane region" description="Helical" evidence="1">
    <location>
        <begin position="142"/>
        <end position="162"/>
    </location>
</feature>
<accession>A0A9E7FAG4</accession>
<feature type="transmembrane region" description="Helical" evidence="1">
    <location>
        <begin position="92"/>
        <end position="121"/>
    </location>
</feature>
<keyword evidence="1" id="KW-0812">Transmembrane</keyword>
<name>A0A9E7FAG4_9LILI</name>
<dbReference type="Proteomes" id="UP001055439">
    <property type="component" value="Chromosome 3"/>
</dbReference>
<evidence type="ECO:0000313" key="3">
    <source>
        <dbReference type="Proteomes" id="UP001055439"/>
    </source>
</evidence>
<dbReference type="AlphaFoldDB" id="A0A9E7FAG4"/>
<organism evidence="2 3">
    <name type="scientific">Musa troglodytarum</name>
    <name type="common">fe'i banana</name>
    <dbReference type="NCBI Taxonomy" id="320322"/>
    <lineage>
        <taxon>Eukaryota</taxon>
        <taxon>Viridiplantae</taxon>
        <taxon>Streptophyta</taxon>
        <taxon>Embryophyta</taxon>
        <taxon>Tracheophyta</taxon>
        <taxon>Spermatophyta</taxon>
        <taxon>Magnoliopsida</taxon>
        <taxon>Liliopsida</taxon>
        <taxon>Zingiberales</taxon>
        <taxon>Musaceae</taxon>
        <taxon>Musa</taxon>
    </lineage>
</organism>
<reference evidence="2" key="1">
    <citation type="submission" date="2022-05" db="EMBL/GenBank/DDBJ databases">
        <title>The Musa troglodytarum L. genome provides insights into the mechanism of non-climacteric behaviour and enrichment of carotenoids.</title>
        <authorList>
            <person name="Wang J."/>
        </authorList>
    </citation>
    <scope>NUCLEOTIDE SEQUENCE</scope>
    <source>
        <tissue evidence="2">Leaf</tissue>
    </source>
</reference>
<evidence type="ECO:0000313" key="2">
    <source>
        <dbReference type="EMBL" id="URD91612.1"/>
    </source>
</evidence>
<evidence type="ECO:0000256" key="1">
    <source>
        <dbReference type="SAM" id="Phobius"/>
    </source>
</evidence>